<proteinExistence type="predicted"/>
<dbReference type="SUPFAM" id="SSF52151">
    <property type="entry name" value="FabD/lysophospholipase-like"/>
    <property type="match status" value="1"/>
</dbReference>
<feature type="domain" description="PNPLA" evidence="5">
    <location>
        <begin position="21"/>
        <end position="229"/>
    </location>
</feature>
<name>A0A848FB86_9BURK</name>
<dbReference type="PROSITE" id="PS51635">
    <property type="entry name" value="PNPLA"/>
    <property type="match status" value="1"/>
</dbReference>
<evidence type="ECO:0000256" key="1">
    <source>
        <dbReference type="ARBA" id="ARBA00022801"/>
    </source>
</evidence>
<dbReference type="GO" id="GO:0006631">
    <property type="term" value="P:fatty acid metabolic process"/>
    <property type="evidence" value="ECO:0007669"/>
    <property type="project" value="TreeGrafter"/>
</dbReference>
<gene>
    <name evidence="6" type="ORF">HHL10_17520</name>
</gene>
<dbReference type="GO" id="GO:0004620">
    <property type="term" value="F:phospholipase activity"/>
    <property type="evidence" value="ECO:0007669"/>
    <property type="project" value="TreeGrafter"/>
</dbReference>
<feature type="short sequence motif" description="DGA/G" evidence="4">
    <location>
        <begin position="215"/>
        <end position="217"/>
    </location>
</feature>
<feature type="active site" description="Nucleophile" evidence="4">
    <location>
        <position position="67"/>
    </location>
</feature>
<sequence length="390" mass="42149">MPMSRTLQQHLDPDAGPKRILALDGGGLRGVLTLGMLREMESHLRARHGGDPAFRLSDYFDLIAGTSTGAIIAAALALGMSVDEVHGHYMRLGQVVFKRSLLRWGALRAKFPADKVSEALVGVFGDRRLDSPDLRTGLLIVTKRLDTGSTWPLTNHPGSRYFDRGSKATTIANREYPLWQVVRASTAAPYFFDPESIGIGRGDGEVKAVSGDFVDGGVSPHNNPALQALMTATIPGYSFGWETGEKRLLVVSVGTGKADAEVGHRNVVEGTAAIHAVLSLKALMEDCADLVETVMQWLSKSPTAREIDRELGTIASPLGGTPLCSYMRYNVHLTEAWFEKHLGESVGAKALKALEAMDQPANIPELDRIGRMAGTKLVKAAHFDAAFDLH</sequence>
<comment type="caution">
    <text evidence="6">The sequence shown here is derived from an EMBL/GenBank/DDBJ whole genome shotgun (WGS) entry which is preliminary data.</text>
</comment>
<evidence type="ECO:0000256" key="2">
    <source>
        <dbReference type="ARBA" id="ARBA00022963"/>
    </source>
</evidence>
<dbReference type="GO" id="GO:0016020">
    <property type="term" value="C:membrane"/>
    <property type="evidence" value="ECO:0007669"/>
    <property type="project" value="TreeGrafter"/>
</dbReference>
<evidence type="ECO:0000313" key="6">
    <source>
        <dbReference type="EMBL" id="NML16784.1"/>
    </source>
</evidence>
<reference evidence="6 7" key="1">
    <citation type="submission" date="2020-04" db="EMBL/GenBank/DDBJ databases">
        <title>Azohydromonas sp. isolated from soil.</title>
        <authorList>
            <person name="Dahal R.H."/>
        </authorList>
    </citation>
    <scope>NUCLEOTIDE SEQUENCE [LARGE SCALE GENOMIC DNA]</scope>
    <source>
        <strain evidence="6 7">G-1-1-14</strain>
    </source>
</reference>
<dbReference type="PANTHER" id="PTHR24185:SF1">
    <property type="entry name" value="CALCIUM-INDEPENDENT PHOSPHOLIPASE A2-GAMMA"/>
    <property type="match status" value="1"/>
</dbReference>
<keyword evidence="3 4" id="KW-0443">Lipid metabolism</keyword>
<dbReference type="Proteomes" id="UP000574067">
    <property type="component" value="Unassembled WGS sequence"/>
</dbReference>
<evidence type="ECO:0000259" key="5">
    <source>
        <dbReference type="PROSITE" id="PS51635"/>
    </source>
</evidence>
<evidence type="ECO:0000313" key="7">
    <source>
        <dbReference type="Proteomes" id="UP000574067"/>
    </source>
</evidence>
<feature type="short sequence motif" description="GXGXXG" evidence="4">
    <location>
        <begin position="25"/>
        <end position="30"/>
    </location>
</feature>
<organism evidence="6 7">
    <name type="scientific">Azohydromonas caseinilytica</name>
    <dbReference type="NCBI Taxonomy" id="2728836"/>
    <lineage>
        <taxon>Bacteria</taxon>
        <taxon>Pseudomonadati</taxon>
        <taxon>Pseudomonadota</taxon>
        <taxon>Betaproteobacteria</taxon>
        <taxon>Burkholderiales</taxon>
        <taxon>Sphaerotilaceae</taxon>
        <taxon>Azohydromonas</taxon>
    </lineage>
</organism>
<dbReference type="EMBL" id="JABBFW010000012">
    <property type="protein sequence ID" value="NML16784.1"/>
    <property type="molecule type" value="Genomic_DNA"/>
</dbReference>
<feature type="active site" description="Proton acceptor" evidence="4">
    <location>
        <position position="215"/>
    </location>
</feature>
<dbReference type="InterPro" id="IPR002641">
    <property type="entry name" value="PNPLA_dom"/>
</dbReference>
<dbReference type="AlphaFoldDB" id="A0A848FB86"/>
<dbReference type="Gene3D" id="3.40.1090.10">
    <property type="entry name" value="Cytosolic phospholipase A2 catalytic domain"/>
    <property type="match status" value="1"/>
</dbReference>
<keyword evidence="2 4" id="KW-0442">Lipid degradation</keyword>
<dbReference type="InterPro" id="IPR016035">
    <property type="entry name" value="Acyl_Trfase/lysoPLipase"/>
</dbReference>
<evidence type="ECO:0000256" key="4">
    <source>
        <dbReference type="PROSITE-ProRule" id="PRU01161"/>
    </source>
</evidence>
<dbReference type="PANTHER" id="PTHR24185">
    <property type="entry name" value="CALCIUM-INDEPENDENT PHOSPHOLIPASE A2-GAMMA"/>
    <property type="match status" value="1"/>
</dbReference>
<evidence type="ECO:0000256" key="3">
    <source>
        <dbReference type="ARBA" id="ARBA00023098"/>
    </source>
</evidence>
<protein>
    <recommendedName>
        <fullName evidence="5">PNPLA domain-containing protein</fullName>
    </recommendedName>
</protein>
<keyword evidence="7" id="KW-1185">Reference proteome</keyword>
<dbReference type="Pfam" id="PF01734">
    <property type="entry name" value="Patatin"/>
    <property type="match status" value="1"/>
</dbReference>
<feature type="short sequence motif" description="GXSXG" evidence="4">
    <location>
        <begin position="65"/>
        <end position="69"/>
    </location>
</feature>
<keyword evidence="1 4" id="KW-0378">Hydrolase</keyword>
<dbReference type="GO" id="GO:0016042">
    <property type="term" value="P:lipid catabolic process"/>
    <property type="evidence" value="ECO:0007669"/>
    <property type="project" value="UniProtKB-UniRule"/>
</dbReference>
<accession>A0A848FB86</accession>